<dbReference type="PANTHER" id="PTHR33446:SF2">
    <property type="entry name" value="PROTEIN TONB"/>
    <property type="match status" value="1"/>
</dbReference>
<name>A0A6L6Q170_9BURK</name>
<reference evidence="13 14" key="1">
    <citation type="submission" date="2019-11" db="EMBL/GenBank/DDBJ databases">
        <title>Type strains purchased from KCTC, JCM and DSMZ.</title>
        <authorList>
            <person name="Lu H."/>
        </authorList>
    </citation>
    <scope>NUCLEOTIDE SEQUENCE [LARGE SCALE GENOMIC DNA]</scope>
    <source>
        <strain evidence="13 14">KCTC 42409</strain>
    </source>
</reference>
<evidence type="ECO:0000256" key="4">
    <source>
        <dbReference type="ARBA" id="ARBA00022475"/>
    </source>
</evidence>
<keyword evidence="7" id="KW-0653">Protein transport</keyword>
<proteinExistence type="inferred from homology"/>
<keyword evidence="5" id="KW-0997">Cell inner membrane</keyword>
<feature type="region of interest" description="Disordered" evidence="10">
    <location>
        <begin position="74"/>
        <end position="113"/>
    </location>
</feature>
<sequence>MNTRKNYTGLTLVAAVHLALGLYAATHNKVTIFRAPEVAVDVLPSEPPPPPKVDYVELPMDPLVRPDIVVPPMPDNVQQPNNPPPVTARVAPDSIPADPPPHGRASLDGGDKPAAVPKAPVHVPAVVDAANCARPDYPAISLRNGESGMVTLAFLIGTDGKVVDSKVEKSSGFRALDKAAQAGLSLCRFKPGTVDGVAQASWTRMQYVWSLDQ</sequence>
<dbReference type="RefSeq" id="WP_155439164.1">
    <property type="nucleotide sequence ID" value="NZ_WNLA01000006.1"/>
</dbReference>
<accession>A0A6L6Q170</accession>
<evidence type="ECO:0000256" key="6">
    <source>
        <dbReference type="ARBA" id="ARBA00022692"/>
    </source>
</evidence>
<evidence type="ECO:0000256" key="1">
    <source>
        <dbReference type="ARBA" id="ARBA00004383"/>
    </source>
</evidence>
<feature type="domain" description="TonB C-terminal" evidence="12">
    <location>
        <begin position="122"/>
        <end position="213"/>
    </location>
</feature>
<evidence type="ECO:0000256" key="3">
    <source>
        <dbReference type="ARBA" id="ARBA00022448"/>
    </source>
</evidence>
<comment type="caution">
    <text evidence="13">The sequence shown here is derived from an EMBL/GenBank/DDBJ whole genome shotgun (WGS) entry which is preliminary data.</text>
</comment>
<dbReference type="PROSITE" id="PS52015">
    <property type="entry name" value="TONB_CTD"/>
    <property type="match status" value="1"/>
</dbReference>
<dbReference type="InterPro" id="IPR037682">
    <property type="entry name" value="TonB_C"/>
</dbReference>
<keyword evidence="14" id="KW-1185">Reference proteome</keyword>
<keyword evidence="8" id="KW-1133">Transmembrane helix</keyword>
<evidence type="ECO:0000256" key="5">
    <source>
        <dbReference type="ARBA" id="ARBA00022519"/>
    </source>
</evidence>
<comment type="similarity">
    <text evidence="2">Belongs to the TonB family.</text>
</comment>
<gene>
    <name evidence="13" type="ORF">GM668_11835</name>
</gene>
<evidence type="ECO:0000256" key="7">
    <source>
        <dbReference type="ARBA" id="ARBA00022927"/>
    </source>
</evidence>
<dbReference type="GO" id="GO:0015031">
    <property type="term" value="P:protein transport"/>
    <property type="evidence" value="ECO:0007669"/>
    <property type="project" value="UniProtKB-KW"/>
</dbReference>
<dbReference type="SUPFAM" id="SSF74653">
    <property type="entry name" value="TolA/TonB C-terminal domain"/>
    <property type="match status" value="1"/>
</dbReference>
<dbReference type="InterPro" id="IPR006260">
    <property type="entry name" value="TonB/TolA_C"/>
</dbReference>
<evidence type="ECO:0000256" key="10">
    <source>
        <dbReference type="SAM" id="MobiDB-lite"/>
    </source>
</evidence>
<feature type="chain" id="PRO_5027035501" evidence="11">
    <location>
        <begin position="25"/>
        <end position="213"/>
    </location>
</feature>
<keyword evidence="9" id="KW-0472">Membrane</keyword>
<evidence type="ECO:0000256" key="9">
    <source>
        <dbReference type="ARBA" id="ARBA00023136"/>
    </source>
</evidence>
<dbReference type="EMBL" id="WNLA01000006">
    <property type="protein sequence ID" value="MTW02772.1"/>
    <property type="molecule type" value="Genomic_DNA"/>
</dbReference>
<dbReference type="Gene3D" id="3.30.1150.10">
    <property type="match status" value="1"/>
</dbReference>
<dbReference type="OrthoDB" id="8724624at2"/>
<keyword evidence="6" id="KW-0812">Transmembrane</keyword>
<dbReference type="AlphaFoldDB" id="A0A6L6Q170"/>
<evidence type="ECO:0000256" key="2">
    <source>
        <dbReference type="ARBA" id="ARBA00006555"/>
    </source>
</evidence>
<evidence type="ECO:0000313" key="14">
    <source>
        <dbReference type="Proteomes" id="UP000484015"/>
    </source>
</evidence>
<dbReference type="NCBIfam" id="TIGR01352">
    <property type="entry name" value="tonB_Cterm"/>
    <property type="match status" value="1"/>
</dbReference>
<evidence type="ECO:0000256" key="8">
    <source>
        <dbReference type="ARBA" id="ARBA00022989"/>
    </source>
</evidence>
<dbReference type="PANTHER" id="PTHR33446">
    <property type="entry name" value="PROTEIN TONB-RELATED"/>
    <property type="match status" value="1"/>
</dbReference>
<keyword evidence="11" id="KW-0732">Signal</keyword>
<organism evidence="13 14">
    <name type="scientific">Pseudoduganella ginsengisoli</name>
    <dbReference type="NCBI Taxonomy" id="1462440"/>
    <lineage>
        <taxon>Bacteria</taxon>
        <taxon>Pseudomonadati</taxon>
        <taxon>Pseudomonadota</taxon>
        <taxon>Betaproteobacteria</taxon>
        <taxon>Burkholderiales</taxon>
        <taxon>Oxalobacteraceae</taxon>
        <taxon>Telluria group</taxon>
        <taxon>Pseudoduganella</taxon>
    </lineage>
</organism>
<protein>
    <submittedName>
        <fullName evidence="13">TonB family protein</fullName>
    </submittedName>
</protein>
<evidence type="ECO:0000313" key="13">
    <source>
        <dbReference type="EMBL" id="MTW02772.1"/>
    </source>
</evidence>
<dbReference type="Pfam" id="PF03544">
    <property type="entry name" value="TonB_C"/>
    <property type="match status" value="1"/>
</dbReference>
<keyword evidence="3" id="KW-0813">Transport</keyword>
<comment type="subcellular location">
    <subcellularLocation>
        <location evidence="1">Cell inner membrane</location>
        <topology evidence="1">Single-pass membrane protein</topology>
        <orientation evidence="1">Periplasmic side</orientation>
    </subcellularLocation>
</comment>
<dbReference type="GO" id="GO:0005886">
    <property type="term" value="C:plasma membrane"/>
    <property type="evidence" value="ECO:0007669"/>
    <property type="project" value="UniProtKB-SubCell"/>
</dbReference>
<dbReference type="GO" id="GO:0055085">
    <property type="term" value="P:transmembrane transport"/>
    <property type="evidence" value="ECO:0007669"/>
    <property type="project" value="InterPro"/>
</dbReference>
<feature type="signal peptide" evidence="11">
    <location>
        <begin position="1"/>
        <end position="24"/>
    </location>
</feature>
<evidence type="ECO:0000259" key="12">
    <source>
        <dbReference type="PROSITE" id="PS52015"/>
    </source>
</evidence>
<evidence type="ECO:0000256" key="11">
    <source>
        <dbReference type="SAM" id="SignalP"/>
    </source>
</evidence>
<keyword evidence="4" id="KW-1003">Cell membrane</keyword>
<dbReference type="InterPro" id="IPR051045">
    <property type="entry name" value="TonB-dependent_transducer"/>
</dbReference>
<dbReference type="Proteomes" id="UP000484015">
    <property type="component" value="Unassembled WGS sequence"/>
</dbReference>